<keyword evidence="5 8" id="KW-0812">Transmembrane</keyword>
<keyword evidence="4 11" id="KW-0808">Transferase</keyword>
<keyword evidence="7 8" id="KW-0472">Membrane</keyword>
<protein>
    <submittedName>
        <fullName evidence="11">Lipid A ethanolaminephosphotransferase</fullName>
    </submittedName>
</protein>
<dbReference type="PANTHER" id="PTHR30443:SF0">
    <property type="entry name" value="PHOSPHOETHANOLAMINE TRANSFERASE EPTA"/>
    <property type="match status" value="1"/>
</dbReference>
<sequence>MASVKTLLSRLAVLRERISISPVLLTVLSIAFVFSVDNSTFWDISRDVFSGHLLSLAGFMGAVFCLTLAAFSLFAYPWTVKPFLISMLILAAMTSYYVDTLGVIVDRDMIQNVMVTTVAESRHLITPGYITHIIVFGVLPALIVMWVPIRPQTRIRAAVTPIVTFVVSLALAAGLLMSDLKSYASILRERKDFMSSYQPGAPLVGAIRYAKMMSRSANLVLTSTGTNARGGSAYDAPQKPMLTVVVAGETARAQNFSLNGYGVDTNPELSKLPIINFSNTQSCGTATAVSLPCMFSKYSRDDYSFEKSTSTENVLDVFGHAGLQVEWWDNNTGDKAIAARFKTRRFNDLTDPEFCATGECIDGIFLEPLKDYIASIKQDTVLVLHQIGSHGPTYYQRYPAAFERFTPACRTAEFKKCTPQEITNAYDNTIAYTDQILAQTIKMLAANEALATSLLYVSDHGESLGERGLYLHGAPYFMAPDTQTHVPMLLWMSDAFRTRFGIDESCVAEQKDKPLSHDNLFHSLIGMLDINTAERNPDLDIFASCKTNTEVAKI</sequence>
<dbReference type="SUPFAM" id="SSF53649">
    <property type="entry name" value="Alkaline phosphatase-like"/>
    <property type="match status" value="1"/>
</dbReference>
<reference evidence="12" key="1">
    <citation type="submission" date="2016-10" db="EMBL/GenBank/DDBJ databases">
        <authorList>
            <person name="Varghese N."/>
            <person name="Submissions S."/>
        </authorList>
    </citation>
    <scope>NUCLEOTIDE SEQUENCE [LARGE SCALE GENOMIC DNA]</scope>
    <source>
        <strain evidence="12">DSM 10014</strain>
    </source>
</reference>
<feature type="transmembrane region" description="Helical" evidence="8">
    <location>
        <begin position="124"/>
        <end position="147"/>
    </location>
</feature>
<dbReference type="NCBIfam" id="NF028537">
    <property type="entry name" value="P_eth_NH2_trans"/>
    <property type="match status" value="1"/>
</dbReference>
<dbReference type="STRING" id="60137.SAMN04488041_104430"/>
<feature type="transmembrane region" description="Helical" evidence="8">
    <location>
        <begin position="18"/>
        <end position="36"/>
    </location>
</feature>
<dbReference type="Pfam" id="PF08019">
    <property type="entry name" value="EptA_B_N"/>
    <property type="match status" value="1"/>
</dbReference>
<keyword evidence="2" id="KW-1003">Cell membrane</keyword>
<gene>
    <name evidence="11" type="ORF">SAMN04488041_104430</name>
</gene>
<evidence type="ECO:0000256" key="5">
    <source>
        <dbReference type="ARBA" id="ARBA00022692"/>
    </source>
</evidence>
<feature type="domain" description="Sulfatase N-terminal" evidence="9">
    <location>
        <begin position="243"/>
        <end position="530"/>
    </location>
</feature>
<feature type="transmembrane region" description="Helical" evidence="8">
    <location>
        <begin position="83"/>
        <end position="104"/>
    </location>
</feature>
<feature type="domain" description="Phosphoethanolamine transferase N-terminal" evidence="10">
    <location>
        <begin position="63"/>
        <end position="211"/>
    </location>
</feature>
<accession>A0A1H2YZA5</accession>
<dbReference type="GO" id="GO:0005886">
    <property type="term" value="C:plasma membrane"/>
    <property type="evidence" value="ECO:0007669"/>
    <property type="project" value="UniProtKB-SubCell"/>
</dbReference>
<dbReference type="Gene3D" id="3.40.720.10">
    <property type="entry name" value="Alkaline Phosphatase, subunit A"/>
    <property type="match status" value="1"/>
</dbReference>
<evidence type="ECO:0000259" key="10">
    <source>
        <dbReference type="Pfam" id="PF08019"/>
    </source>
</evidence>
<evidence type="ECO:0000256" key="4">
    <source>
        <dbReference type="ARBA" id="ARBA00022679"/>
    </source>
</evidence>
<dbReference type="InterPro" id="IPR012549">
    <property type="entry name" value="EptA-like_N"/>
</dbReference>
<dbReference type="AlphaFoldDB" id="A0A1H2YZA5"/>
<dbReference type="InterPro" id="IPR017850">
    <property type="entry name" value="Alkaline_phosphatase_core_sf"/>
</dbReference>
<dbReference type="InterPro" id="IPR000917">
    <property type="entry name" value="Sulfatase_N"/>
</dbReference>
<dbReference type="InterPro" id="IPR040423">
    <property type="entry name" value="PEA_transferase"/>
</dbReference>
<comment type="subcellular location">
    <subcellularLocation>
        <location evidence="1">Cell inner membrane</location>
        <topology evidence="1">Multi-pass membrane protein</topology>
    </subcellularLocation>
</comment>
<dbReference type="InterPro" id="IPR058130">
    <property type="entry name" value="PEA_transf_C"/>
</dbReference>
<name>A0A1H2YZA5_9RHOB</name>
<keyword evidence="6 8" id="KW-1133">Transmembrane helix</keyword>
<keyword evidence="3" id="KW-0997">Cell inner membrane</keyword>
<dbReference type="CDD" id="cd16017">
    <property type="entry name" value="LptA"/>
    <property type="match status" value="1"/>
</dbReference>
<evidence type="ECO:0000313" key="12">
    <source>
        <dbReference type="Proteomes" id="UP000183076"/>
    </source>
</evidence>
<evidence type="ECO:0000259" key="9">
    <source>
        <dbReference type="Pfam" id="PF00884"/>
    </source>
</evidence>
<evidence type="ECO:0000256" key="1">
    <source>
        <dbReference type="ARBA" id="ARBA00004429"/>
    </source>
</evidence>
<dbReference type="GO" id="GO:0016776">
    <property type="term" value="F:phosphotransferase activity, phosphate group as acceptor"/>
    <property type="evidence" value="ECO:0007669"/>
    <property type="project" value="TreeGrafter"/>
</dbReference>
<dbReference type="EMBL" id="FNNB01000004">
    <property type="protein sequence ID" value="SDX10088.1"/>
    <property type="molecule type" value="Genomic_DNA"/>
</dbReference>
<feature type="transmembrane region" description="Helical" evidence="8">
    <location>
        <begin position="56"/>
        <end position="76"/>
    </location>
</feature>
<dbReference type="Proteomes" id="UP000183076">
    <property type="component" value="Unassembled WGS sequence"/>
</dbReference>
<dbReference type="Pfam" id="PF00884">
    <property type="entry name" value="Sulfatase"/>
    <property type="match status" value="1"/>
</dbReference>
<evidence type="ECO:0000256" key="8">
    <source>
        <dbReference type="SAM" id="Phobius"/>
    </source>
</evidence>
<evidence type="ECO:0000256" key="3">
    <source>
        <dbReference type="ARBA" id="ARBA00022519"/>
    </source>
</evidence>
<evidence type="ECO:0000313" key="11">
    <source>
        <dbReference type="EMBL" id="SDX10088.1"/>
    </source>
</evidence>
<proteinExistence type="predicted"/>
<evidence type="ECO:0000256" key="2">
    <source>
        <dbReference type="ARBA" id="ARBA00022475"/>
    </source>
</evidence>
<organism evidence="11 12">
    <name type="scientific">Sulfitobacter pontiacus</name>
    <dbReference type="NCBI Taxonomy" id="60137"/>
    <lineage>
        <taxon>Bacteria</taxon>
        <taxon>Pseudomonadati</taxon>
        <taxon>Pseudomonadota</taxon>
        <taxon>Alphaproteobacteria</taxon>
        <taxon>Rhodobacterales</taxon>
        <taxon>Roseobacteraceae</taxon>
        <taxon>Sulfitobacter</taxon>
    </lineage>
</organism>
<evidence type="ECO:0000256" key="7">
    <source>
        <dbReference type="ARBA" id="ARBA00023136"/>
    </source>
</evidence>
<dbReference type="GO" id="GO:0009244">
    <property type="term" value="P:lipopolysaccharide core region biosynthetic process"/>
    <property type="evidence" value="ECO:0007669"/>
    <property type="project" value="TreeGrafter"/>
</dbReference>
<feature type="transmembrane region" description="Helical" evidence="8">
    <location>
        <begin position="159"/>
        <end position="178"/>
    </location>
</feature>
<dbReference type="PANTHER" id="PTHR30443">
    <property type="entry name" value="INNER MEMBRANE PROTEIN"/>
    <property type="match status" value="1"/>
</dbReference>
<evidence type="ECO:0000256" key="6">
    <source>
        <dbReference type="ARBA" id="ARBA00022989"/>
    </source>
</evidence>